<feature type="region of interest" description="Disordered" evidence="6">
    <location>
        <begin position="660"/>
        <end position="687"/>
    </location>
</feature>
<feature type="region of interest" description="Disordered" evidence="6">
    <location>
        <begin position="703"/>
        <end position="729"/>
    </location>
</feature>
<evidence type="ECO:0000256" key="3">
    <source>
        <dbReference type="ARBA" id="ARBA00023054"/>
    </source>
</evidence>
<feature type="compositionally biased region" description="Low complexity" evidence="6">
    <location>
        <begin position="705"/>
        <end position="717"/>
    </location>
</feature>
<organism evidence="7 8">
    <name type="scientific">Solea senegalensis</name>
    <name type="common">Senegalese sole</name>
    <dbReference type="NCBI Taxonomy" id="28829"/>
    <lineage>
        <taxon>Eukaryota</taxon>
        <taxon>Metazoa</taxon>
        <taxon>Chordata</taxon>
        <taxon>Craniata</taxon>
        <taxon>Vertebrata</taxon>
        <taxon>Euteleostomi</taxon>
        <taxon>Actinopterygii</taxon>
        <taxon>Neopterygii</taxon>
        <taxon>Teleostei</taxon>
        <taxon>Neoteleostei</taxon>
        <taxon>Acanthomorphata</taxon>
        <taxon>Carangaria</taxon>
        <taxon>Pleuronectiformes</taxon>
        <taxon>Pleuronectoidei</taxon>
        <taxon>Soleidae</taxon>
        <taxon>Solea</taxon>
    </lineage>
</organism>
<reference evidence="7 8" key="1">
    <citation type="journal article" date="2021" name="Sci. Rep.">
        <title>Chromosome anchoring in Senegalese sole (Solea senegalensis) reveals sex-associated markers and genome rearrangements in flatfish.</title>
        <authorList>
            <person name="Guerrero-Cozar I."/>
            <person name="Gomez-Garrido J."/>
            <person name="Berbel C."/>
            <person name="Martinez-Blanch J.F."/>
            <person name="Alioto T."/>
            <person name="Claros M.G."/>
            <person name="Gagnaire P.A."/>
            <person name="Manchado M."/>
        </authorList>
    </citation>
    <scope>NUCLEOTIDE SEQUENCE [LARGE SCALE GENOMIC DNA]</scope>
    <source>
        <strain evidence="7">Sse05_10M</strain>
    </source>
</reference>
<evidence type="ECO:0008006" key="9">
    <source>
        <dbReference type="Google" id="ProtNLM"/>
    </source>
</evidence>
<keyword evidence="2" id="KW-0963">Cytoplasm</keyword>
<comment type="subcellular location">
    <subcellularLocation>
        <location evidence="1">Cytoplasm</location>
        <location evidence="1">Cytoskeleton</location>
        <location evidence="1">Microtubule organizing center</location>
        <location evidence="1">Centrosome</location>
    </subcellularLocation>
</comment>
<evidence type="ECO:0000256" key="1">
    <source>
        <dbReference type="ARBA" id="ARBA00004300"/>
    </source>
</evidence>
<feature type="compositionally biased region" description="Basic and acidic residues" evidence="6">
    <location>
        <begin position="433"/>
        <end position="447"/>
    </location>
</feature>
<proteinExistence type="predicted"/>
<keyword evidence="8" id="KW-1185">Reference proteome</keyword>
<accession>A0AAV6QX58</accession>
<protein>
    <recommendedName>
        <fullName evidence="9">Centrosomal protein of 83 kDa</fullName>
    </recommendedName>
</protein>
<evidence type="ECO:0000313" key="7">
    <source>
        <dbReference type="EMBL" id="KAG7497879.1"/>
    </source>
</evidence>
<dbReference type="PANTHER" id="PTHR23170:SF2">
    <property type="entry name" value="CENTROSOMAL PROTEIN OF 83 KDA"/>
    <property type="match status" value="1"/>
</dbReference>
<keyword evidence="3 5" id="KW-0175">Coiled coil</keyword>
<dbReference type="InterPro" id="IPR052116">
    <property type="entry name" value="Centro_Cilium_Assembly"/>
</dbReference>
<dbReference type="EMBL" id="JAGKHQ010000015">
    <property type="protein sequence ID" value="KAG7497879.1"/>
    <property type="molecule type" value="Genomic_DNA"/>
</dbReference>
<comment type="caution">
    <text evidence="7">The sequence shown here is derived from an EMBL/GenBank/DDBJ whole genome shotgun (WGS) entry which is preliminary data.</text>
</comment>
<dbReference type="PANTHER" id="PTHR23170">
    <property type="entry name" value="NY-REN-58 ANTIGEN"/>
    <property type="match status" value="1"/>
</dbReference>
<name>A0AAV6QX58_SOLSE</name>
<gene>
    <name evidence="7" type="ORF">JOB18_045390</name>
</gene>
<dbReference type="AlphaFoldDB" id="A0AAV6QX58"/>
<evidence type="ECO:0000256" key="4">
    <source>
        <dbReference type="ARBA" id="ARBA00023212"/>
    </source>
</evidence>
<evidence type="ECO:0000256" key="5">
    <source>
        <dbReference type="SAM" id="Coils"/>
    </source>
</evidence>
<dbReference type="GO" id="GO:0060271">
    <property type="term" value="P:cilium assembly"/>
    <property type="evidence" value="ECO:0007669"/>
    <property type="project" value="TreeGrafter"/>
</dbReference>
<dbReference type="GO" id="GO:0051660">
    <property type="term" value="P:establishment of centrosome localization"/>
    <property type="evidence" value="ECO:0007669"/>
    <property type="project" value="TreeGrafter"/>
</dbReference>
<evidence type="ECO:0000256" key="2">
    <source>
        <dbReference type="ARBA" id="ARBA00022490"/>
    </source>
</evidence>
<evidence type="ECO:0000256" key="6">
    <source>
        <dbReference type="SAM" id="MobiDB-lite"/>
    </source>
</evidence>
<evidence type="ECO:0000313" key="8">
    <source>
        <dbReference type="Proteomes" id="UP000693946"/>
    </source>
</evidence>
<keyword evidence="4" id="KW-0206">Cytoskeleton</keyword>
<dbReference type="GO" id="GO:0005813">
    <property type="term" value="C:centrosome"/>
    <property type="evidence" value="ECO:0007669"/>
    <property type="project" value="UniProtKB-SubCell"/>
</dbReference>
<dbReference type="GO" id="GO:0097539">
    <property type="term" value="C:ciliary transition fiber"/>
    <property type="evidence" value="ECO:0007669"/>
    <property type="project" value="TreeGrafter"/>
</dbReference>
<dbReference type="Proteomes" id="UP000693946">
    <property type="component" value="Linkage Group LG3"/>
</dbReference>
<feature type="coiled-coil region" evidence="5">
    <location>
        <begin position="58"/>
        <end position="124"/>
    </location>
</feature>
<sequence length="729" mass="85237">MAWLQCEMTSSTLGQSADFIPNLEPGMGRSAALLGLSAGLGGAEMELQKMLIDERMKCENHRTNYETLKAEHKSLQDDFTQAQVELKRLLSDRQTQQEKLQLMYAELQAEMVDKSRELEELRLQVMTPQRLELLRAQVQQEMEAPLRERFIKLEEETEKYRSDFNKLRYDYVFIKSQFDHQKEEHARVLEERRIQYEAELCRLENDRKDLVSQYQSSDPLRDGKRVEALLREKAQLHLRLKGLEAEVAELRALKENSGQQAESVQRIQIRQLSESQAAVKSLEVERQSLRLQFERMESELHQSHEQNSQLTGRLHKAEREVNSLSREVESLKHSHKLDLASVKLECTRSKAELEKERDTLHGQIDVLQADVDVLKATVERHKDALVDKEREMVKKVQFAREEEFRKTAALHEEKLELENRLATLEQQRALQDAADHAQKEEWEDRVRSAQQGEESARREVQNLRSRVQQQSSQLEDLERLKAEVAELQQKKEELGVQLGTLSHSESDLLETNQRLRQTLDRVKDELKTTRVQSEKSQHEAERMLESRQVEWLEERHELQERISELQQKYSQVKEKLQRAASAQKKRKTQTEDKEKRLQDKIQLLKAKIEELELAVAAAKNRSSFSKEQAELRRRLKELQQRHNEFQRLLLGGQVPFSAGHPAFLTSSPNPFLQPGTERPLSNIPMEQNQRELSMLRRRIEDLESAQEQQLEELGSLGQRDRDPALQPDL</sequence>
<feature type="region of interest" description="Disordered" evidence="6">
    <location>
        <begin position="576"/>
        <end position="595"/>
    </location>
</feature>
<feature type="region of interest" description="Disordered" evidence="6">
    <location>
        <begin position="429"/>
        <end position="460"/>
    </location>
</feature>
<dbReference type="GO" id="GO:0005794">
    <property type="term" value="C:Golgi apparatus"/>
    <property type="evidence" value="ECO:0007669"/>
    <property type="project" value="TreeGrafter"/>
</dbReference>
<dbReference type="GO" id="GO:0005814">
    <property type="term" value="C:centriole"/>
    <property type="evidence" value="ECO:0007669"/>
    <property type="project" value="TreeGrafter"/>
</dbReference>